<dbReference type="STRING" id="35128.B8BRJ5"/>
<dbReference type="SMART" id="SM00671">
    <property type="entry name" value="SEL1"/>
    <property type="match status" value="2"/>
</dbReference>
<dbReference type="GeneID" id="7447440"/>
<dbReference type="InterPro" id="IPR011990">
    <property type="entry name" value="TPR-like_helical_dom_sf"/>
</dbReference>
<dbReference type="PANTHER" id="PTHR13891">
    <property type="entry name" value="CYTOCHROME C OXIDASE ASSEMBLY FACTOR 7"/>
    <property type="match status" value="1"/>
</dbReference>
<dbReference type="InterPro" id="IPR040239">
    <property type="entry name" value="HcpB-like"/>
</dbReference>
<dbReference type="PANTHER" id="PTHR13891:SF1">
    <property type="entry name" value="CYTOCHROME C OXIDASE ASSEMBLY FACTOR 7"/>
    <property type="match status" value="1"/>
</dbReference>
<feature type="coiled-coil region" evidence="3">
    <location>
        <begin position="462"/>
        <end position="496"/>
    </location>
</feature>
<dbReference type="SUPFAM" id="SSF81901">
    <property type="entry name" value="HCP-like"/>
    <property type="match status" value="1"/>
</dbReference>
<dbReference type="InParanoid" id="B8BRJ5"/>
<comment type="similarity">
    <text evidence="1">Belongs to the hcp beta-lactamase family.</text>
</comment>
<feature type="compositionally biased region" description="Basic residues" evidence="4">
    <location>
        <begin position="585"/>
        <end position="597"/>
    </location>
</feature>
<feature type="compositionally biased region" description="Basic and acidic residues" evidence="4">
    <location>
        <begin position="564"/>
        <end position="584"/>
    </location>
</feature>
<evidence type="ECO:0000256" key="3">
    <source>
        <dbReference type="SAM" id="Coils"/>
    </source>
</evidence>
<feature type="region of interest" description="Disordered" evidence="4">
    <location>
        <begin position="46"/>
        <end position="69"/>
    </location>
</feature>
<reference evidence="5 6" key="1">
    <citation type="journal article" date="2004" name="Science">
        <title>The genome of the diatom Thalassiosira pseudonana: ecology, evolution, and metabolism.</title>
        <authorList>
            <person name="Armbrust E.V."/>
            <person name="Berges J.A."/>
            <person name="Bowler C."/>
            <person name="Green B.R."/>
            <person name="Martinez D."/>
            <person name="Putnam N.H."/>
            <person name="Zhou S."/>
            <person name="Allen A.E."/>
            <person name="Apt K.E."/>
            <person name="Bechner M."/>
            <person name="Brzezinski M.A."/>
            <person name="Chaal B.K."/>
            <person name="Chiovitti A."/>
            <person name="Davis A.K."/>
            <person name="Demarest M.S."/>
            <person name="Detter J.C."/>
            <person name="Glavina T."/>
            <person name="Goodstein D."/>
            <person name="Hadi M.Z."/>
            <person name="Hellsten U."/>
            <person name="Hildebrand M."/>
            <person name="Jenkins B.D."/>
            <person name="Jurka J."/>
            <person name="Kapitonov V.V."/>
            <person name="Kroger N."/>
            <person name="Lau W.W."/>
            <person name="Lane T.W."/>
            <person name="Larimer F.W."/>
            <person name="Lippmeier J.C."/>
            <person name="Lucas S."/>
            <person name="Medina M."/>
            <person name="Montsant A."/>
            <person name="Obornik M."/>
            <person name="Parker M.S."/>
            <person name="Palenik B."/>
            <person name="Pazour G.J."/>
            <person name="Richardson P.M."/>
            <person name="Rynearson T.A."/>
            <person name="Saito M.A."/>
            <person name="Schwartz D.C."/>
            <person name="Thamatrakoln K."/>
            <person name="Valentin K."/>
            <person name="Vardi A."/>
            <person name="Wilkerson F.P."/>
            <person name="Rokhsar D.S."/>
        </authorList>
    </citation>
    <scope>NUCLEOTIDE SEQUENCE [LARGE SCALE GENOMIC DNA]</scope>
    <source>
        <strain evidence="5 6">CCMP1335</strain>
    </source>
</reference>
<dbReference type="HOGENOM" id="CLU_457528_0_0_1"/>
<organism evidence="5 6">
    <name type="scientific">Thalassiosira pseudonana</name>
    <name type="common">Marine diatom</name>
    <name type="synonym">Cyclotella nana</name>
    <dbReference type="NCBI Taxonomy" id="35128"/>
    <lineage>
        <taxon>Eukaryota</taxon>
        <taxon>Sar</taxon>
        <taxon>Stramenopiles</taxon>
        <taxon>Ochrophyta</taxon>
        <taxon>Bacillariophyta</taxon>
        <taxon>Coscinodiscophyceae</taxon>
        <taxon>Thalassiosirophycidae</taxon>
        <taxon>Thalassiosirales</taxon>
        <taxon>Thalassiosiraceae</taxon>
        <taxon>Thalassiosira</taxon>
    </lineage>
</organism>
<dbReference type="Proteomes" id="UP000001449">
    <property type="component" value="Chromosome 1"/>
</dbReference>
<evidence type="ECO:0000256" key="4">
    <source>
        <dbReference type="SAM" id="MobiDB-lite"/>
    </source>
</evidence>
<feature type="compositionally biased region" description="Basic and acidic residues" evidence="4">
    <location>
        <begin position="536"/>
        <end position="546"/>
    </location>
</feature>
<gene>
    <name evidence="5" type="ORF">THAPSDRAFT_1649</name>
</gene>
<feature type="compositionally biased region" description="Basic and acidic residues" evidence="4">
    <location>
        <begin position="279"/>
        <end position="295"/>
    </location>
</feature>
<dbReference type="PaxDb" id="35128-Thaps1649"/>
<dbReference type="eggNOG" id="KOG4014">
    <property type="taxonomic scope" value="Eukaryota"/>
</dbReference>
<dbReference type="KEGG" id="tps:THAPSDRAFT_1649"/>
<dbReference type="RefSeq" id="XP_002286328.1">
    <property type="nucleotide sequence ID" value="XM_002286292.1"/>
</dbReference>
<keyword evidence="3" id="KW-0175">Coiled coil</keyword>
<dbReference type="Pfam" id="PF08238">
    <property type="entry name" value="Sel1"/>
    <property type="match status" value="3"/>
</dbReference>
<feature type="compositionally biased region" description="Low complexity" evidence="4">
    <location>
        <begin position="547"/>
        <end position="557"/>
    </location>
</feature>
<reference evidence="5 6" key="2">
    <citation type="journal article" date="2008" name="Nature">
        <title>The Phaeodactylum genome reveals the evolutionary history of diatom genomes.</title>
        <authorList>
            <person name="Bowler C."/>
            <person name="Allen A.E."/>
            <person name="Badger J.H."/>
            <person name="Grimwood J."/>
            <person name="Jabbari K."/>
            <person name="Kuo A."/>
            <person name="Maheswari U."/>
            <person name="Martens C."/>
            <person name="Maumus F."/>
            <person name="Otillar R.P."/>
            <person name="Rayko E."/>
            <person name="Salamov A."/>
            <person name="Vandepoele K."/>
            <person name="Beszteri B."/>
            <person name="Gruber A."/>
            <person name="Heijde M."/>
            <person name="Katinka M."/>
            <person name="Mock T."/>
            <person name="Valentin K."/>
            <person name="Verret F."/>
            <person name="Berges J.A."/>
            <person name="Brownlee C."/>
            <person name="Cadoret J.P."/>
            <person name="Chiovitti A."/>
            <person name="Choi C.J."/>
            <person name="Coesel S."/>
            <person name="De Martino A."/>
            <person name="Detter J.C."/>
            <person name="Durkin C."/>
            <person name="Falciatore A."/>
            <person name="Fournet J."/>
            <person name="Haruta M."/>
            <person name="Huysman M.J."/>
            <person name="Jenkins B.D."/>
            <person name="Jiroutova K."/>
            <person name="Jorgensen R.E."/>
            <person name="Joubert Y."/>
            <person name="Kaplan A."/>
            <person name="Kroger N."/>
            <person name="Kroth P.G."/>
            <person name="La Roche J."/>
            <person name="Lindquist E."/>
            <person name="Lommer M."/>
            <person name="Martin-Jezequel V."/>
            <person name="Lopez P.J."/>
            <person name="Lucas S."/>
            <person name="Mangogna M."/>
            <person name="McGinnis K."/>
            <person name="Medlin L.K."/>
            <person name="Montsant A."/>
            <person name="Oudot-Le Secq M.P."/>
            <person name="Napoli C."/>
            <person name="Obornik M."/>
            <person name="Parker M.S."/>
            <person name="Petit J.L."/>
            <person name="Porcel B.M."/>
            <person name="Poulsen N."/>
            <person name="Robison M."/>
            <person name="Rychlewski L."/>
            <person name="Rynearson T.A."/>
            <person name="Schmutz J."/>
            <person name="Shapiro H."/>
            <person name="Siaut M."/>
            <person name="Stanley M."/>
            <person name="Sussman M.R."/>
            <person name="Taylor A.R."/>
            <person name="Vardi A."/>
            <person name="von Dassow P."/>
            <person name="Vyverman W."/>
            <person name="Willis A."/>
            <person name="Wyrwicz L.S."/>
            <person name="Rokhsar D.S."/>
            <person name="Weissenbach J."/>
            <person name="Armbrust E.V."/>
            <person name="Green B.R."/>
            <person name="Van de Peer Y."/>
            <person name="Grigoriev I.V."/>
        </authorList>
    </citation>
    <scope>NUCLEOTIDE SEQUENCE [LARGE SCALE GENOMIC DNA]</scope>
    <source>
        <strain evidence="5 6">CCMP1335</strain>
    </source>
</reference>
<dbReference type="Gene3D" id="1.25.40.10">
    <property type="entry name" value="Tetratricopeptide repeat domain"/>
    <property type="match status" value="1"/>
</dbReference>
<proteinExistence type="inferred from homology"/>
<evidence type="ECO:0000256" key="2">
    <source>
        <dbReference type="ARBA" id="ARBA00022737"/>
    </source>
</evidence>
<accession>B8BRJ5</accession>
<dbReference type="AlphaFoldDB" id="B8BRJ5"/>
<dbReference type="EMBL" id="CM000638">
    <property type="protein sequence ID" value="EED95969.1"/>
    <property type="molecule type" value="Genomic_DNA"/>
</dbReference>
<name>B8BRJ5_THAPS</name>
<feature type="region of interest" description="Disordered" evidence="4">
    <location>
        <begin position="523"/>
        <end position="597"/>
    </location>
</feature>
<keyword evidence="2" id="KW-0677">Repeat</keyword>
<feature type="compositionally biased region" description="Low complexity" evidence="4">
    <location>
        <begin position="1"/>
        <end position="16"/>
    </location>
</feature>
<feature type="region of interest" description="Disordered" evidence="4">
    <location>
        <begin position="257"/>
        <end position="295"/>
    </location>
</feature>
<feature type="compositionally biased region" description="Acidic residues" evidence="4">
    <location>
        <begin position="524"/>
        <end position="535"/>
    </location>
</feature>
<evidence type="ECO:0000313" key="5">
    <source>
        <dbReference type="EMBL" id="EED95969.1"/>
    </source>
</evidence>
<feature type="region of interest" description="Disordered" evidence="4">
    <location>
        <begin position="1"/>
        <end position="31"/>
    </location>
</feature>
<sequence>MGASQSTTSTPAATISKDVTSPHHPNRPHLHEEHLLNSKVLNTPIFGVDDDDGDVNSSPSNQGKHMPNQAPIPTGHEYDLMDQIASDLPSVMDDESRQQVEEYIRSCNNGKGPMVACFSTAEYLSLFLRKHADAAELYHNTCFRPKKDKSPNGVEVDGTKAYPPSCFNLAQMRMTGKGKTTFSRGEGYQLFDRACRGGHGGACYMQAKMLMSYPGSLGKDVPYDVPKAAELLKFVCEEKEDSVSCFTLATMLLRGDKVSSEADNVSPEEARGLKSLQQRKNEANRQKLEGDERTSLKRDPLYAEQLLQRGCSRGHAPSCYNLAVMYTQGDEGVEKDEEKAKDYQKKTEELVQRFGGFGMGGIKHSRNLALPLPHTTMSDGAHYLDEYLANVLPAVGLDVETYAPYVTGYANDDHDDGDDGLDDLIELLRASSESHGDDDASWEAFKKQIIQRRKDYLQSEDTRKELQLIEQQQQKASELQKQIDLAKHNSLELQERKRLDLESKKLENMSADKIALMAKFGYEAENDDDNEEEGEGDKPMTNRDHAAQTNLQNAQQQRSAYKQTKKEAQQETKKAKATKDAKKEERRKRAAKGERHR</sequence>
<protein>
    <submittedName>
        <fullName evidence="5">Uncharacterized protein</fullName>
    </submittedName>
</protein>
<keyword evidence="6" id="KW-1185">Reference proteome</keyword>
<evidence type="ECO:0000313" key="6">
    <source>
        <dbReference type="Proteomes" id="UP000001449"/>
    </source>
</evidence>
<evidence type="ECO:0000256" key="1">
    <source>
        <dbReference type="ARBA" id="ARBA00008486"/>
    </source>
</evidence>
<dbReference type="InterPro" id="IPR006597">
    <property type="entry name" value="Sel1-like"/>
</dbReference>